<evidence type="ECO:0000313" key="5">
    <source>
        <dbReference type="EMBL" id="KAK1526593.1"/>
    </source>
</evidence>
<feature type="compositionally biased region" description="Low complexity" evidence="2">
    <location>
        <begin position="561"/>
        <end position="578"/>
    </location>
</feature>
<dbReference type="Gene3D" id="3.40.50.300">
    <property type="entry name" value="P-loop containing nucleotide triphosphate hydrolases"/>
    <property type="match status" value="1"/>
</dbReference>
<dbReference type="InterPro" id="IPR007111">
    <property type="entry name" value="NACHT_NTPase"/>
</dbReference>
<dbReference type="PROSITE" id="PS51462">
    <property type="entry name" value="NUDIX"/>
    <property type="match status" value="1"/>
</dbReference>
<sequence length="1663" mass="187684">MAPRKQPKTCQHKSIVVDASAYGRSRAGFLRVPVEKRVAATTRSGRVIPVADADAGTSNPDPNSNPGRSAGYGSGSGSDVPAPPDPSTFPGPLVLPDDDLALEPRYPPQSLRAWASGEWRNRITGGRKTLYVADFPGVEGDVGFMREWEVPVLEGRTADSLEQPKVEDVVSYFEAFYHPLPVMVLPTAFRFVKWADEGVPRGKAKEKKAFMIGLATGSSVVGIRCRPSPDDFAKYQLNLNDLLDALSGVLPGDAYAACMLIAQDLYEDEDDDFCCGRAFGGSRICTAESRFEALNAIALLRNLAAPSFLPLDGFTTLTLRNMTPLEIIGLVSAIITFIDFAAENVGVAREIGRTGSATFKDNADLGRRVKLIEEHVAGLNTKGIGAPRDTNEAQLLDLVEEYKSLTVQLMTLLAGLKSTKKRHILSKMVKDFRKKDEKETLQKELDDCRSRIHLQLTQLTRSELSRRLDEISAQGHINATKMQHLGKNIKELQSNIELWKHVPGLMENANDILSRSKEAVESNAQRLILEKLYVGDMTRRFDEIERAHEKTFSWLLDSCTPSTSDFDSSDASESSYSDGLGYVSRGDNESPNEGGQNSDPFEVPGSGATSDASSYEESNYQSHVSLRRTAQELRAQESLTDWLGRGGGIFHISGKPGAGKSTLMKYLCQSTATESYLKDWAGEKTLILANFFFWKLGSTAQKSLDGLLRALLYSILEQAPALLETVFPKQWSKASQGKAFSIQSSEIEFAFSHLLQHTAFFFSHKIAIFIDGLDEFDGDHDKMIKMLRNWSRSVPEDIKLCVSSREWEVFRQRLVNYPGIRLQDITSRDIEAYINSELSDNEEFRSYSSENPRVEHLIDQIKDKAEGVFLWVKITLKGIKWGLLSGERVEGLEARLEALPTGLEELFASILASIRTGTHTNKKDRLRAMRTILLAAEKEKRPRTRRLNSPLRLTELAFLDDYEKDPNFVFSFPTTKDATGTWVSRQDRARRLVYQRCMGLLEVQSPRGDDRPRLMRGVCGFFLGFTQASEQITSRDENKYKINENLNSEIKSSLQNGTARIHREDHLEIIDKADSAFLHNHAWYNNPGKLNDEHPSSELVVCTHRSVFEFLSQPHIKSLIDAEAQSFDLADFRLQAFLASLKLFRPCKWFIARSMVATIKHFVWICFVFRELAQDRLLTFCEELIRILKVQTPTPSIGPYISRTGPFQLDLSELLYAIETDGSLGIAVYVDLMADSWPISLDSGFYQLGRRSKRDMYYNMLLDFCLPEIFDFFFEKDSTKTSYEMRTCEYISKCFEAGADPNGLSLLATRSKMSLTCWQAWVIVSMANKVLFKSWVPYLRLFLLHGADPIVWVHFEIDRIFLWWHDASQWHEASSSYGMKDENHFLDDLSRIWSETKHANTYAESGAKGFDVLLRDFLPIWLQEDGAELQKLCDRNQGSKPILRPPPFQIEDKLERGMEFLSSRDEAQLHFTASDSARIDKVTVGAAILRHDTPTPSILLLKRDSHEKHYPDVFEIPGGKVDAADSTIRDAIVREVAEETQMKVLDITTPLSRIRYTTEKIEGTSTGQEKIVKRHALQLSYVGTVEGTEFQAEKEEHSMGIWATRDSLDQIPITSDMRKVMLKLWMSQRAGELHLSDEKGICRPEETMDSRTFEAEFQVICST</sequence>
<dbReference type="GeneID" id="85381274"/>
<dbReference type="EMBL" id="MOPA01000012">
    <property type="protein sequence ID" value="KAK1526593.1"/>
    <property type="molecule type" value="Genomic_DNA"/>
</dbReference>
<evidence type="ECO:0000259" key="4">
    <source>
        <dbReference type="PROSITE" id="PS51462"/>
    </source>
</evidence>
<feature type="region of interest" description="Disordered" evidence="2">
    <location>
        <begin position="561"/>
        <end position="614"/>
    </location>
</feature>
<dbReference type="CDD" id="cd02883">
    <property type="entry name" value="NUDIX_Hydrolase"/>
    <property type="match status" value="1"/>
</dbReference>
<gene>
    <name evidence="5" type="ORF">CPAR01_13121</name>
</gene>
<dbReference type="Pfam" id="PF24883">
    <property type="entry name" value="NPHP3_N"/>
    <property type="match status" value="1"/>
</dbReference>
<dbReference type="Pfam" id="PF00293">
    <property type="entry name" value="NUDIX"/>
    <property type="match status" value="1"/>
</dbReference>
<evidence type="ECO:0000313" key="6">
    <source>
        <dbReference type="Proteomes" id="UP001241169"/>
    </source>
</evidence>
<feature type="compositionally biased region" description="Polar residues" evidence="2">
    <location>
        <begin position="56"/>
        <end position="66"/>
    </location>
</feature>
<dbReference type="Proteomes" id="UP001241169">
    <property type="component" value="Unassembled WGS sequence"/>
</dbReference>
<dbReference type="SUPFAM" id="SSF52540">
    <property type="entry name" value="P-loop containing nucleoside triphosphate hydrolases"/>
    <property type="match status" value="1"/>
</dbReference>
<reference evidence="5 6" key="1">
    <citation type="submission" date="2016-10" db="EMBL/GenBank/DDBJ databases">
        <title>The genome sequence of Colletotrichum fioriniae PJ7.</title>
        <authorList>
            <person name="Baroncelli R."/>
        </authorList>
    </citation>
    <scope>NUCLEOTIDE SEQUENCE [LARGE SCALE GENOMIC DNA]</scope>
    <source>
        <strain evidence="5 6">IMI 384185</strain>
    </source>
</reference>
<dbReference type="SUPFAM" id="SSF55811">
    <property type="entry name" value="Nudix"/>
    <property type="match status" value="1"/>
</dbReference>
<keyword evidence="6" id="KW-1185">Reference proteome</keyword>
<dbReference type="InterPro" id="IPR056884">
    <property type="entry name" value="NPHP3-like_N"/>
</dbReference>
<evidence type="ECO:0000256" key="2">
    <source>
        <dbReference type="SAM" id="MobiDB-lite"/>
    </source>
</evidence>
<comment type="caution">
    <text evidence="5">The sequence shown here is derived from an EMBL/GenBank/DDBJ whole genome shotgun (WGS) entry which is preliminary data.</text>
</comment>
<proteinExistence type="predicted"/>
<evidence type="ECO:0000259" key="3">
    <source>
        <dbReference type="PROSITE" id="PS50837"/>
    </source>
</evidence>
<dbReference type="InterPro" id="IPR015797">
    <property type="entry name" value="NUDIX_hydrolase-like_dom_sf"/>
</dbReference>
<dbReference type="Pfam" id="PF25053">
    <property type="entry name" value="DUF7791"/>
    <property type="match status" value="1"/>
</dbReference>
<dbReference type="RefSeq" id="XP_060343768.1">
    <property type="nucleotide sequence ID" value="XM_060497375.1"/>
</dbReference>
<name>A0ABQ9S544_9PEZI</name>
<evidence type="ECO:0000256" key="1">
    <source>
        <dbReference type="ARBA" id="ARBA00022737"/>
    </source>
</evidence>
<evidence type="ECO:0008006" key="7">
    <source>
        <dbReference type="Google" id="ProtNLM"/>
    </source>
</evidence>
<keyword evidence="1" id="KW-0677">Repeat</keyword>
<feature type="domain" description="NACHT" evidence="3">
    <location>
        <begin position="648"/>
        <end position="805"/>
    </location>
</feature>
<feature type="compositionally biased region" description="Polar residues" evidence="2">
    <location>
        <begin position="589"/>
        <end position="599"/>
    </location>
</feature>
<dbReference type="InterPro" id="IPR024079">
    <property type="entry name" value="MetalloPept_cat_dom_sf"/>
</dbReference>
<dbReference type="PANTHER" id="PTHR10039:SF5">
    <property type="entry name" value="NACHT DOMAIN-CONTAINING PROTEIN"/>
    <property type="match status" value="1"/>
</dbReference>
<feature type="domain" description="Nudix hydrolase" evidence="4">
    <location>
        <begin position="1479"/>
        <end position="1628"/>
    </location>
</feature>
<dbReference type="Gene3D" id="3.40.390.10">
    <property type="entry name" value="Collagenase (Catalytic Domain)"/>
    <property type="match status" value="1"/>
</dbReference>
<dbReference type="InterPro" id="IPR027417">
    <property type="entry name" value="P-loop_NTPase"/>
</dbReference>
<feature type="region of interest" description="Disordered" evidence="2">
    <location>
        <begin position="42"/>
        <end position="101"/>
    </location>
</feature>
<dbReference type="PROSITE" id="PS50837">
    <property type="entry name" value="NACHT"/>
    <property type="match status" value="1"/>
</dbReference>
<organism evidence="5 6">
    <name type="scientific">Colletotrichum paranaense</name>
    <dbReference type="NCBI Taxonomy" id="1914294"/>
    <lineage>
        <taxon>Eukaryota</taxon>
        <taxon>Fungi</taxon>
        <taxon>Dikarya</taxon>
        <taxon>Ascomycota</taxon>
        <taxon>Pezizomycotina</taxon>
        <taxon>Sordariomycetes</taxon>
        <taxon>Hypocreomycetidae</taxon>
        <taxon>Glomerellales</taxon>
        <taxon>Glomerellaceae</taxon>
        <taxon>Colletotrichum</taxon>
        <taxon>Colletotrichum acutatum species complex</taxon>
    </lineage>
</organism>
<dbReference type="PANTHER" id="PTHR10039">
    <property type="entry name" value="AMELOGENIN"/>
    <property type="match status" value="1"/>
</dbReference>
<dbReference type="InterPro" id="IPR056693">
    <property type="entry name" value="DUF7791"/>
</dbReference>
<dbReference type="Gene3D" id="3.90.79.10">
    <property type="entry name" value="Nucleoside Triphosphate Pyrophosphohydrolase"/>
    <property type="match status" value="1"/>
</dbReference>
<protein>
    <recommendedName>
        <fullName evidence="7">NACHT domain-containing protein</fullName>
    </recommendedName>
</protein>
<accession>A0ABQ9S544</accession>
<dbReference type="InterPro" id="IPR000086">
    <property type="entry name" value="NUDIX_hydrolase_dom"/>
</dbReference>